<dbReference type="Gene3D" id="3.40.50.200">
    <property type="entry name" value="Peptidase S8/S53 domain"/>
    <property type="match status" value="1"/>
</dbReference>
<protein>
    <recommendedName>
        <fullName evidence="6">Peptidase S8/S53 domain-containing protein</fullName>
    </recommendedName>
</protein>
<feature type="domain" description="Peptidase S8/S53" evidence="6">
    <location>
        <begin position="30"/>
        <end position="104"/>
    </location>
</feature>
<keyword evidence="3" id="KW-0378">Hydrolase</keyword>
<dbReference type="Proteomes" id="UP000189370">
    <property type="component" value="Unassembled WGS sequence"/>
</dbReference>
<evidence type="ECO:0000256" key="4">
    <source>
        <dbReference type="ARBA" id="ARBA00022825"/>
    </source>
</evidence>
<name>A0A1S8B0U0_9EURY</name>
<evidence type="ECO:0000313" key="8">
    <source>
        <dbReference type="Proteomes" id="UP000189370"/>
    </source>
</evidence>
<dbReference type="PROSITE" id="PS51892">
    <property type="entry name" value="SUBTILASE"/>
    <property type="match status" value="1"/>
</dbReference>
<accession>A0A1S8B0U0</accession>
<dbReference type="AlphaFoldDB" id="A0A1S8B0U0"/>
<dbReference type="SUPFAM" id="SSF52743">
    <property type="entry name" value="Subtilisin-like"/>
    <property type="match status" value="1"/>
</dbReference>
<keyword evidence="2" id="KW-0645">Protease</keyword>
<evidence type="ECO:0000259" key="6">
    <source>
        <dbReference type="Pfam" id="PF00082"/>
    </source>
</evidence>
<dbReference type="InterPro" id="IPR036852">
    <property type="entry name" value="Peptidase_S8/S53_dom_sf"/>
</dbReference>
<dbReference type="InterPro" id="IPR051048">
    <property type="entry name" value="Peptidase_S8/S53_subtilisin"/>
</dbReference>
<dbReference type="InterPro" id="IPR000209">
    <property type="entry name" value="Peptidase_S8/S53_dom"/>
</dbReference>
<comment type="caution">
    <text evidence="5">Lacks conserved residue(s) required for the propagation of feature annotation.</text>
</comment>
<dbReference type="PANTHER" id="PTHR43399:SF4">
    <property type="entry name" value="CELL WALL-ASSOCIATED PROTEASE"/>
    <property type="match status" value="1"/>
</dbReference>
<evidence type="ECO:0000256" key="3">
    <source>
        <dbReference type="ARBA" id="ARBA00022801"/>
    </source>
</evidence>
<dbReference type="GO" id="GO:0006508">
    <property type="term" value="P:proteolysis"/>
    <property type="evidence" value="ECO:0007669"/>
    <property type="project" value="UniProtKB-KW"/>
</dbReference>
<dbReference type="EMBL" id="LWLN01000001">
    <property type="protein sequence ID" value="OLZ42466.1"/>
    <property type="molecule type" value="Genomic_DNA"/>
</dbReference>
<dbReference type="Pfam" id="PF00082">
    <property type="entry name" value="Peptidase_S8"/>
    <property type="match status" value="1"/>
</dbReference>
<dbReference type="PROSITE" id="PS00138">
    <property type="entry name" value="SUBTILASE_SER"/>
    <property type="match status" value="1"/>
</dbReference>
<dbReference type="PANTHER" id="PTHR43399">
    <property type="entry name" value="SUBTILISIN-RELATED"/>
    <property type="match status" value="1"/>
</dbReference>
<organism evidence="7 8">
    <name type="scientific">Natrinema saccharevitans</name>
    <dbReference type="NCBI Taxonomy" id="301967"/>
    <lineage>
        <taxon>Archaea</taxon>
        <taxon>Methanobacteriati</taxon>
        <taxon>Methanobacteriota</taxon>
        <taxon>Stenosarchaea group</taxon>
        <taxon>Halobacteria</taxon>
        <taxon>Halobacteriales</taxon>
        <taxon>Natrialbaceae</taxon>
        <taxon>Natrinema</taxon>
    </lineage>
</organism>
<dbReference type="OrthoDB" id="27270at2157"/>
<comment type="similarity">
    <text evidence="1 5">Belongs to the peptidase S8 family.</text>
</comment>
<proteinExistence type="inferred from homology"/>
<dbReference type="STRING" id="301967.A6E15_16520"/>
<keyword evidence="8" id="KW-1185">Reference proteome</keyword>
<sequence length="139" mass="14656">MTFSGYYRFHRRTRYRESRPYESNLDVLEDETLASYSSVGSAVDLLAPGTEIDSTAVDNRYAQASGTSMACPFVTGVAALVWESREEAGPEPSAAVSVALTESAEAGLGACAEGHGLVNAPRALGAGPAGARCRPRGRR</sequence>
<evidence type="ECO:0000256" key="5">
    <source>
        <dbReference type="PROSITE-ProRule" id="PRU01240"/>
    </source>
</evidence>
<comment type="caution">
    <text evidence="7">The sequence shown here is derived from an EMBL/GenBank/DDBJ whole genome shotgun (WGS) entry which is preliminary data.</text>
</comment>
<dbReference type="InterPro" id="IPR023828">
    <property type="entry name" value="Peptidase_S8_Ser-AS"/>
</dbReference>
<reference evidence="8" key="1">
    <citation type="submission" date="2016-04" db="EMBL/GenBank/DDBJ databases">
        <authorList>
            <person name="Chen S.-C."/>
            <person name="Lai M.-C."/>
        </authorList>
    </citation>
    <scope>NUCLEOTIDE SEQUENCE [LARGE SCALE GENOMIC DNA]</scope>
    <source>
        <strain evidence="8">AB14</strain>
    </source>
</reference>
<dbReference type="GO" id="GO:0004252">
    <property type="term" value="F:serine-type endopeptidase activity"/>
    <property type="evidence" value="ECO:0007669"/>
    <property type="project" value="InterPro"/>
</dbReference>
<evidence type="ECO:0000256" key="1">
    <source>
        <dbReference type="ARBA" id="ARBA00011073"/>
    </source>
</evidence>
<keyword evidence="4" id="KW-0720">Serine protease</keyword>
<evidence type="ECO:0000256" key="2">
    <source>
        <dbReference type="ARBA" id="ARBA00022670"/>
    </source>
</evidence>
<gene>
    <name evidence="7" type="ORF">A6E15_16520</name>
</gene>
<evidence type="ECO:0000313" key="7">
    <source>
        <dbReference type="EMBL" id="OLZ42466.1"/>
    </source>
</evidence>